<dbReference type="Pfam" id="PF23383">
    <property type="entry name" value="Beta-prop_IFT140_1st"/>
    <property type="match status" value="1"/>
</dbReference>
<evidence type="ECO:0000313" key="9">
    <source>
        <dbReference type="Proteomes" id="UP000011518"/>
    </source>
</evidence>
<sequence length="339" mass="35906">MALVSGACWAVCLLSTGCGPRGPCAPSGSAGAQLGVLLLWRLDQRGRAQGTPLLRHAYGRHLTHCVFRPPPPGEDLAQLAKAAVSGDEKALDMFNWRKSSSGGSLKTGSPEGLSLFVSLADGTVHSVDEKGRTSPLASVDGPLQALFCIEKREALVVVTESLLLSLYAVTAEGEAREVMKVKLSGKPGRRADIALIEDSLLVTATGEAVLRFWDLERGENYVLSPEEKFGFEKGENINCLSYCKVKAGTDKGRVAVWRRVPQPLGSREPEGSDRWALQTPTELGGNVTQIKVAVLDAHSAARSGPGRFGPFSSGARHHVSDSSGTAAEVFVLQGCGFGV</sequence>
<dbReference type="SUPFAM" id="SSF50978">
    <property type="entry name" value="WD40 repeat-like"/>
    <property type="match status" value="1"/>
</dbReference>
<feature type="signal peptide" evidence="6">
    <location>
        <begin position="1"/>
        <end position="18"/>
    </location>
</feature>
<keyword evidence="3" id="KW-0677">Repeat</keyword>
<keyword evidence="6" id="KW-0732">Signal</keyword>
<dbReference type="PANTHER" id="PTHR15722:SF7">
    <property type="entry name" value="INTRAFLAGELLAR TRANSPORT PROTEIN 140 HOMOLOG"/>
    <property type="match status" value="1"/>
</dbReference>
<proteinExistence type="predicted"/>
<keyword evidence="4" id="KW-0969">Cilium</keyword>
<evidence type="ECO:0000256" key="2">
    <source>
        <dbReference type="ARBA" id="ARBA00022574"/>
    </source>
</evidence>
<dbReference type="GO" id="GO:0035721">
    <property type="term" value="P:intraciliary retrograde transport"/>
    <property type="evidence" value="ECO:0007669"/>
    <property type="project" value="TreeGrafter"/>
</dbReference>
<keyword evidence="2" id="KW-0853">WD repeat</keyword>
<dbReference type="Proteomes" id="UP000011518">
    <property type="component" value="Unassembled WGS sequence"/>
</dbReference>
<reference evidence="9" key="2">
    <citation type="journal article" date="2013" name="Nat. Commun.">
        <title>Genome of the Chinese tree shrew.</title>
        <authorList>
            <person name="Fan Y."/>
            <person name="Huang Z.Y."/>
            <person name="Cao C.C."/>
            <person name="Chen C.S."/>
            <person name="Chen Y.X."/>
            <person name="Fan D.D."/>
            <person name="He J."/>
            <person name="Hou H.L."/>
            <person name="Hu L."/>
            <person name="Hu X.T."/>
            <person name="Jiang X.T."/>
            <person name="Lai R."/>
            <person name="Lang Y.S."/>
            <person name="Liang B."/>
            <person name="Liao S.G."/>
            <person name="Mu D."/>
            <person name="Ma Y.Y."/>
            <person name="Niu Y.Y."/>
            <person name="Sun X.Q."/>
            <person name="Xia J.Q."/>
            <person name="Xiao J."/>
            <person name="Xiong Z.Q."/>
            <person name="Xu L."/>
            <person name="Yang L."/>
            <person name="Zhang Y."/>
            <person name="Zhao W."/>
            <person name="Zhao X.D."/>
            <person name="Zheng Y.T."/>
            <person name="Zhou J.M."/>
            <person name="Zhu Y.B."/>
            <person name="Zhang G.J."/>
            <person name="Wang J."/>
            <person name="Yao Y.G."/>
        </authorList>
    </citation>
    <scope>NUCLEOTIDE SEQUENCE [LARGE SCALE GENOMIC DNA]</scope>
</reference>
<dbReference type="STRING" id="246437.L9KYJ9"/>
<accession>L9KYJ9</accession>
<reference evidence="9" key="1">
    <citation type="submission" date="2012-07" db="EMBL/GenBank/DDBJ databases">
        <title>Genome of the Chinese tree shrew, a rising model animal genetically related to primates.</title>
        <authorList>
            <person name="Zhang G."/>
            <person name="Fan Y."/>
            <person name="Yao Y."/>
            <person name="Huang Z."/>
        </authorList>
    </citation>
    <scope>NUCLEOTIDE SEQUENCE [LARGE SCALE GENOMIC DNA]</scope>
</reference>
<evidence type="ECO:0000256" key="5">
    <source>
        <dbReference type="ARBA" id="ARBA00023273"/>
    </source>
</evidence>
<keyword evidence="5" id="KW-0966">Cell projection</keyword>
<gene>
    <name evidence="8" type="ORF">TREES_T100011748</name>
</gene>
<protein>
    <submittedName>
        <fullName evidence="8">Intraflagellar transport protein 140 like protein</fullName>
    </submittedName>
</protein>
<evidence type="ECO:0000259" key="7">
    <source>
        <dbReference type="Pfam" id="PF23383"/>
    </source>
</evidence>
<dbReference type="InterPro" id="IPR036322">
    <property type="entry name" value="WD40_repeat_dom_sf"/>
</dbReference>
<dbReference type="GO" id="GO:0036064">
    <property type="term" value="C:ciliary basal body"/>
    <property type="evidence" value="ECO:0007669"/>
    <property type="project" value="TreeGrafter"/>
</dbReference>
<keyword evidence="9" id="KW-1185">Reference proteome</keyword>
<dbReference type="InParanoid" id="L9KYJ9"/>
<evidence type="ECO:0000256" key="6">
    <source>
        <dbReference type="SAM" id="SignalP"/>
    </source>
</evidence>
<dbReference type="AlphaFoldDB" id="L9KYJ9"/>
<dbReference type="GO" id="GO:0005930">
    <property type="term" value="C:axoneme"/>
    <property type="evidence" value="ECO:0007669"/>
    <property type="project" value="TreeGrafter"/>
</dbReference>
<dbReference type="PANTHER" id="PTHR15722">
    <property type="entry name" value="IFT140/172-RELATED"/>
    <property type="match status" value="1"/>
</dbReference>
<dbReference type="FunFam" id="2.130.10.10:FF:000811">
    <property type="entry name" value="Intraflagellar transport 140"/>
    <property type="match status" value="1"/>
</dbReference>
<organism evidence="8 9">
    <name type="scientific">Tupaia chinensis</name>
    <name type="common">Chinese tree shrew</name>
    <name type="synonym">Tupaia belangeri chinensis</name>
    <dbReference type="NCBI Taxonomy" id="246437"/>
    <lineage>
        <taxon>Eukaryota</taxon>
        <taxon>Metazoa</taxon>
        <taxon>Chordata</taxon>
        <taxon>Craniata</taxon>
        <taxon>Vertebrata</taxon>
        <taxon>Euteleostomi</taxon>
        <taxon>Mammalia</taxon>
        <taxon>Eutheria</taxon>
        <taxon>Euarchontoglires</taxon>
        <taxon>Scandentia</taxon>
        <taxon>Tupaiidae</taxon>
        <taxon>Tupaia</taxon>
    </lineage>
</organism>
<evidence type="ECO:0000313" key="8">
    <source>
        <dbReference type="EMBL" id="ELW67793.1"/>
    </source>
</evidence>
<evidence type="ECO:0000256" key="4">
    <source>
        <dbReference type="ARBA" id="ARBA00023069"/>
    </source>
</evidence>
<dbReference type="GO" id="GO:0030991">
    <property type="term" value="C:intraciliary transport particle A"/>
    <property type="evidence" value="ECO:0007669"/>
    <property type="project" value="TreeGrafter"/>
</dbReference>
<evidence type="ECO:0000256" key="1">
    <source>
        <dbReference type="ARBA" id="ARBA00004138"/>
    </source>
</evidence>
<feature type="domain" description="IFT140 first beta-propeller" evidence="7">
    <location>
        <begin position="30"/>
        <end position="292"/>
    </location>
</feature>
<name>L9KYJ9_TUPCH</name>
<dbReference type="EMBL" id="KB320600">
    <property type="protein sequence ID" value="ELW67793.1"/>
    <property type="molecule type" value="Genomic_DNA"/>
</dbReference>
<feature type="chain" id="PRO_5003999971" evidence="6">
    <location>
        <begin position="19"/>
        <end position="339"/>
    </location>
</feature>
<evidence type="ECO:0000256" key="3">
    <source>
        <dbReference type="ARBA" id="ARBA00022737"/>
    </source>
</evidence>
<dbReference type="InterPro" id="IPR056154">
    <property type="entry name" value="Beta-prop_IFT140_1st"/>
</dbReference>
<comment type="subcellular location">
    <subcellularLocation>
        <location evidence="1">Cell projection</location>
        <location evidence="1">Cilium</location>
    </subcellularLocation>
</comment>
<keyword evidence="8" id="KW-0282">Flagellum</keyword>